<dbReference type="GO" id="GO:0015627">
    <property type="term" value="C:type II protein secretion system complex"/>
    <property type="evidence" value="ECO:0007669"/>
    <property type="project" value="InterPro"/>
</dbReference>
<dbReference type="InterPro" id="IPR027558">
    <property type="entry name" value="Pre_pil_HX9DG_C"/>
</dbReference>
<organism evidence="5 6">
    <name type="scientific">Gimesia chilikensis</name>
    <dbReference type="NCBI Taxonomy" id="2605989"/>
    <lineage>
        <taxon>Bacteria</taxon>
        <taxon>Pseudomonadati</taxon>
        <taxon>Planctomycetota</taxon>
        <taxon>Planctomycetia</taxon>
        <taxon>Planctomycetales</taxon>
        <taxon>Planctomycetaceae</taxon>
        <taxon>Gimesia</taxon>
    </lineage>
</organism>
<gene>
    <name evidence="5" type="ORF">HG66A1_01010</name>
</gene>
<dbReference type="PANTHER" id="PTHR30093:SF2">
    <property type="entry name" value="TYPE II SECRETION SYSTEM PROTEIN H"/>
    <property type="match status" value="1"/>
</dbReference>
<protein>
    <submittedName>
        <fullName evidence="5">Putative major pilin subunit</fullName>
    </submittedName>
</protein>
<dbReference type="AlphaFoldDB" id="A0A517PG33"/>
<dbReference type="Proteomes" id="UP000320421">
    <property type="component" value="Chromosome"/>
</dbReference>
<evidence type="ECO:0000256" key="3">
    <source>
        <dbReference type="SAM" id="Phobius"/>
    </source>
</evidence>
<keyword evidence="3" id="KW-1133">Transmembrane helix</keyword>
<dbReference type="InterPro" id="IPR011453">
    <property type="entry name" value="DUF1559"/>
</dbReference>
<dbReference type="InterPro" id="IPR045584">
    <property type="entry name" value="Pilin-like"/>
</dbReference>
<dbReference type="InterPro" id="IPR012902">
    <property type="entry name" value="N_methyl_site"/>
</dbReference>
<evidence type="ECO:0000259" key="4">
    <source>
        <dbReference type="Pfam" id="PF07596"/>
    </source>
</evidence>
<evidence type="ECO:0000256" key="1">
    <source>
        <dbReference type="ARBA" id="ARBA00022481"/>
    </source>
</evidence>
<keyword evidence="3" id="KW-0472">Membrane</keyword>
<reference evidence="5 6" key="1">
    <citation type="submission" date="2019-02" db="EMBL/GenBank/DDBJ databases">
        <title>Deep-cultivation of Planctomycetes and their phenomic and genomic characterization uncovers novel biology.</title>
        <authorList>
            <person name="Wiegand S."/>
            <person name="Jogler M."/>
            <person name="Boedeker C."/>
            <person name="Pinto D."/>
            <person name="Vollmers J."/>
            <person name="Rivas-Marin E."/>
            <person name="Kohn T."/>
            <person name="Peeters S.H."/>
            <person name="Heuer A."/>
            <person name="Rast P."/>
            <person name="Oberbeckmann S."/>
            <person name="Bunk B."/>
            <person name="Jeske O."/>
            <person name="Meyerdierks A."/>
            <person name="Storesund J.E."/>
            <person name="Kallscheuer N."/>
            <person name="Luecker S."/>
            <person name="Lage O.M."/>
            <person name="Pohl T."/>
            <person name="Merkel B.J."/>
            <person name="Hornburger P."/>
            <person name="Mueller R.-W."/>
            <person name="Bruemmer F."/>
            <person name="Labrenz M."/>
            <person name="Spormann A.M."/>
            <person name="Op den Camp H."/>
            <person name="Overmann J."/>
            <person name="Amann R."/>
            <person name="Jetten M.S.M."/>
            <person name="Mascher T."/>
            <person name="Medema M.H."/>
            <person name="Devos D.P."/>
            <person name="Kaster A.-K."/>
            <person name="Ovreas L."/>
            <person name="Rohde M."/>
            <person name="Galperin M.Y."/>
            <person name="Jogler C."/>
        </authorList>
    </citation>
    <scope>NUCLEOTIDE SEQUENCE [LARGE SCALE GENOMIC DNA]</scope>
    <source>
        <strain evidence="5 6">HG66A1</strain>
    </source>
</reference>
<dbReference type="PRINTS" id="PR00813">
    <property type="entry name" value="BCTERIALGSPG"/>
</dbReference>
<keyword evidence="1" id="KW-0488">Methylation</keyword>
<dbReference type="PANTHER" id="PTHR30093">
    <property type="entry name" value="GENERAL SECRETION PATHWAY PROTEIN G"/>
    <property type="match status" value="1"/>
</dbReference>
<dbReference type="Gene3D" id="3.30.700.10">
    <property type="entry name" value="Glycoprotein, Type 4 Pilin"/>
    <property type="match status" value="1"/>
</dbReference>
<name>A0A517PG33_9PLAN</name>
<evidence type="ECO:0000313" key="6">
    <source>
        <dbReference type="Proteomes" id="UP000320421"/>
    </source>
</evidence>
<keyword evidence="6" id="KW-1185">Reference proteome</keyword>
<dbReference type="RefSeq" id="WP_145179780.1">
    <property type="nucleotide sequence ID" value="NZ_CP036266.1"/>
</dbReference>
<sequence length="313" mass="34674">MKNEVPFRFRSARERRRPGFTLIELLVVIAIIAVLIALLLPAVQQAREAARRVSCKNNLVQISLALQNYEMAYEMLPAGVYNDTGPIKNEPKGYHMNWLSGLMPYLDQPAVFEHIDFKQSVYAPANNDVREVEMVVLHCPSDPMNYYTYASSEEGVPLFQTNYGACYNGTEAPLDSENNGVMFLNSSIRYDQITDGSSNTIFVGEHFYTKDNLGWLSGTSATLRNTSSINGDKPGRDNRYTQPPGLEPDSDADSGKDKGDPLLKMGGFGSYHAGGAHFGFGDGRVQFISENIDAPLLHQLGNRADGKLMKKAF</sequence>
<dbReference type="InterPro" id="IPR000983">
    <property type="entry name" value="Bac_GSPG_pilin"/>
</dbReference>
<dbReference type="EMBL" id="CP036266">
    <property type="protein sequence ID" value="QDT18342.1"/>
    <property type="molecule type" value="Genomic_DNA"/>
</dbReference>
<dbReference type="GO" id="GO:0015628">
    <property type="term" value="P:protein secretion by the type II secretion system"/>
    <property type="evidence" value="ECO:0007669"/>
    <property type="project" value="InterPro"/>
</dbReference>
<dbReference type="NCBIfam" id="TIGR02532">
    <property type="entry name" value="IV_pilin_GFxxxE"/>
    <property type="match status" value="1"/>
</dbReference>
<feature type="domain" description="DUF1559" evidence="4">
    <location>
        <begin position="44"/>
        <end position="294"/>
    </location>
</feature>
<dbReference type="OrthoDB" id="255848at2"/>
<accession>A0A517PG33</accession>
<feature type="transmembrane region" description="Helical" evidence="3">
    <location>
        <begin position="21"/>
        <end position="43"/>
    </location>
</feature>
<feature type="region of interest" description="Disordered" evidence="2">
    <location>
        <begin position="225"/>
        <end position="259"/>
    </location>
</feature>
<dbReference type="SUPFAM" id="SSF54523">
    <property type="entry name" value="Pili subunits"/>
    <property type="match status" value="1"/>
</dbReference>
<dbReference type="Pfam" id="PF07596">
    <property type="entry name" value="SBP_bac_10"/>
    <property type="match status" value="1"/>
</dbReference>
<dbReference type="NCBIfam" id="TIGR04294">
    <property type="entry name" value="pre_pil_HX9DG"/>
    <property type="match status" value="1"/>
</dbReference>
<evidence type="ECO:0000256" key="2">
    <source>
        <dbReference type="SAM" id="MobiDB-lite"/>
    </source>
</evidence>
<proteinExistence type="predicted"/>
<dbReference type="Pfam" id="PF07963">
    <property type="entry name" value="N_methyl"/>
    <property type="match status" value="1"/>
</dbReference>
<evidence type="ECO:0000313" key="5">
    <source>
        <dbReference type="EMBL" id="QDT18342.1"/>
    </source>
</evidence>
<keyword evidence="3" id="KW-0812">Transmembrane</keyword>